<feature type="compositionally biased region" description="Low complexity" evidence="2">
    <location>
        <begin position="1"/>
        <end position="18"/>
    </location>
</feature>
<proteinExistence type="predicted"/>
<feature type="coiled-coil region" evidence="1">
    <location>
        <begin position="99"/>
        <end position="129"/>
    </location>
</feature>
<protein>
    <submittedName>
        <fullName evidence="3">Uncharacterized protein</fullName>
    </submittedName>
</protein>
<evidence type="ECO:0000313" key="3">
    <source>
        <dbReference type="EMBL" id="MED6122254.1"/>
    </source>
</evidence>
<accession>A0ABU6REH1</accession>
<comment type="caution">
    <text evidence="3">The sequence shown here is derived from an EMBL/GenBank/DDBJ whole genome shotgun (WGS) entry which is preliminary data.</text>
</comment>
<evidence type="ECO:0000313" key="4">
    <source>
        <dbReference type="Proteomes" id="UP001341840"/>
    </source>
</evidence>
<keyword evidence="1" id="KW-0175">Coiled coil</keyword>
<evidence type="ECO:0000256" key="1">
    <source>
        <dbReference type="SAM" id="Coils"/>
    </source>
</evidence>
<gene>
    <name evidence="3" type="ORF">PIB30_038105</name>
</gene>
<feature type="compositionally biased region" description="Polar residues" evidence="2">
    <location>
        <begin position="25"/>
        <end position="36"/>
    </location>
</feature>
<keyword evidence="4" id="KW-1185">Reference proteome</keyword>
<dbReference type="EMBL" id="JASCZI010030403">
    <property type="protein sequence ID" value="MED6122254.1"/>
    <property type="molecule type" value="Genomic_DNA"/>
</dbReference>
<reference evidence="3 4" key="1">
    <citation type="journal article" date="2023" name="Plants (Basel)">
        <title>Bridging the Gap: Combining Genomics and Transcriptomics Approaches to Understand Stylosanthes scabra, an Orphan Legume from the Brazilian Caatinga.</title>
        <authorList>
            <person name="Ferreira-Neto J.R.C."/>
            <person name="da Silva M.D."/>
            <person name="Binneck E."/>
            <person name="de Melo N.F."/>
            <person name="da Silva R.H."/>
            <person name="de Melo A.L.T.M."/>
            <person name="Pandolfi V."/>
            <person name="Bustamante F.O."/>
            <person name="Brasileiro-Vidal A.C."/>
            <person name="Benko-Iseppon A.M."/>
        </authorList>
    </citation>
    <scope>NUCLEOTIDE SEQUENCE [LARGE SCALE GENOMIC DNA]</scope>
    <source>
        <tissue evidence="3">Leaves</tissue>
    </source>
</reference>
<sequence length="183" mass="19836">MGSSETTSPTHSSSISTHIPPPQNRSPSQGNPISSLSPLAPKLAVASFQSRRRLLRAPYKNRIYEDGGFFARYLLSSGFGGSSASATSTPTSPTKVDLREQVHNLIQSLQNQGQELQQQRDEVITLKNIIAKRDARVEQSLLLPATPRGSSAVGGPLSATPAPLPLLIHHHSSLIILLYRRQQ</sequence>
<evidence type="ECO:0000256" key="2">
    <source>
        <dbReference type="SAM" id="MobiDB-lite"/>
    </source>
</evidence>
<dbReference type="Proteomes" id="UP001341840">
    <property type="component" value="Unassembled WGS sequence"/>
</dbReference>
<organism evidence="3 4">
    <name type="scientific">Stylosanthes scabra</name>
    <dbReference type="NCBI Taxonomy" id="79078"/>
    <lineage>
        <taxon>Eukaryota</taxon>
        <taxon>Viridiplantae</taxon>
        <taxon>Streptophyta</taxon>
        <taxon>Embryophyta</taxon>
        <taxon>Tracheophyta</taxon>
        <taxon>Spermatophyta</taxon>
        <taxon>Magnoliopsida</taxon>
        <taxon>eudicotyledons</taxon>
        <taxon>Gunneridae</taxon>
        <taxon>Pentapetalae</taxon>
        <taxon>rosids</taxon>
        <taxon>fabids</taxon>
        <taxon>Fabales</taxon>
        <taxon>Fabaceae</taxon>
        <taxon>Papilionoideae</taxon>
        <taxon>50 kb inversion clade</taxon>
        <taxon>dalbergioids sensu lato</taxon>
        <taxon>Dalbergieae</taxon>
        <taxon>Pterocarpus clade</taxon>
        <taxon>Stylosanthes</taxon>
    </lineage>
</organism>
<name>A0ABU6REH1_9FABA</name>
<feature type="region of interest" description="Disordered" evidence="2">
    <location>
        <begin position="1"/>
        <end position="36"/>
    </location>
</feature>